<name>A0AAN9CH01_9TELE</name>
<dbReference type="InterPro" id="IPR013783">
    <property type="entry name" value="Ig-like_fold"/>
</dbReference>
<keyword evidence="2" id="KW-0393">Immunoglobulin domain</keyword>
<dbReference type="SMART" id="SM00407">
    <property type="entry name" value="IGc1"/>
    <property type="match status" value="1"/>
</dbReference>
<keyword evidence="1" id="KW-0325">Glycoprotein</keyword>
<dbReference type="AlphaFoldDB" id="A0AAN9CH01"/>
<dbReference type="InterPro" id="IPR001039">
    <property type="entry name" value="MHC_I_a_a1/a2"/>
</dbReference>
<dbReference type="Gene3D" id="2.60.40.10">
    <property type="entry name" value="Immunoglobulins"/>
    <property type="match status" value="1"/>
</dbReference>
<dbReference type="GO" id="GO:0005615">
    <property type="term" value="C:extracellular space"/>
    <property type="evidence" value="ECO:0007669"/>
    <property type="project" value="TreeGrafter"/>
</dbReference>
<dbReference type="InterPro" id="IPR007110">
    <property type="entry name" value="Ig-like_dom"/>
</dbReference>
<dbReference type="Proteomes" id="UP001364617">
    <property type="component" value="Unassembled WGS sequence"/>
</dbReference>
<dbReference type="PROSITE" id="PS50835">
    <property type="entry name" value="IG_LIKE"/>
    <property type="match status" value="1"/>
</dbReference>
<comment type="caution">
    <text evidence="8">The sequence shown here is derived from an EMBL/GenBank/DDBJ whole genome shotgun (WGS) entry which is preliminary data.</text>
</comment>
<feature type="domain" description="Ig-like" evidence="7">
    <location>
        <begin position="199"/>
        <end position="292"/>
    </location>
</feature>
<dbReference type="InterPro" id="IPR003597">
    <property type="entry name" value="Ig_C1-set"/>
</dbReference>
<evidence type="ECO:0000313" key="8">
    <source>
        <dbReference type="EMBL" id="KAK7136580.1"/>
    </source>
</evidence>
<feature type="chain" id="PRO_5042983944" description="Ig-like domain-containing protein" evidence="6">
    <location>
        <begin position="16"/>
        <end position="436"/>
    </location>
</feature>
<evidence type="ECO:0000256" key="6">
    <source>
        <dbReference type="SAM" id="SignalP"/>
    </source>
</evidence>
<gene>
    <name evidence="8" type="ORF">R3I93_016804</name>
</gene>
<dbReference type="FunFam" id="3.30.500.10:FF:000001">
    <property type="entry name" value="H-2 class I histocompatibility antigen, alpha chain"/>
    <property type="match status" value="1"/>
</dbReference>
<keyword evidence="5" id="KW-1133">Transmembrane helix</keyword>
<keyword evidence="5" id="KW-0472">Membrane</keyword>
<feature type="region of interest" description="Disordered" evidence="4">
    <location>
        <begin position="412"/>
        <end position="436"/>
    </location>
</feature>
<dbReference type="PROSITE" id="PS00290">
    <property type="entry name" value="IG_MHC"/>
    <property type="match status" value="1"/>
</dbReference>
<dbReference type="InterPro" id="IPR050208">
    <property type="entry name" value="MHC_class-I_related"/>
</dbReference>
<protein>
    <recommendedName>
        <fullName evidence="7">Ig-like domain-containing protein</fullName>
    </recommendedName>
</protein>
<dbReference type="PANTHER" id="PTHR16675:SF237">
    <property type="entry name" value="MHC CLASS I ANTIGEN TRANSCRIPT VARIANT 1-RELATED"/>
    <property type="match status" value="1"/>
</dbReference>
<dbReference type="GO" id="GO:0009897">
    <property type="term" value="C:external side of plasma membrane"/>
    <property type="evidence" value="ECO:0007669"/>
    <property type="project" value="TreeGrafter"/>
</dbReference>
<evidence type="ECO:0000313" key="9">
    <source>
        <dbReference type="Proteomes" id="UP001364617"/>
    </source>
</evidence>
<dbReference type="Pfam" id="PF07654">
    <property type="entry name" value="C1-set"/>
    <property type="match status" value="1"/>
</dbReference>
<dbReference type="InterPro" id="IPR011161">
    <property type="entry name" value="MHC_I-like_Ag-recog"/>
</dbReference>
<dbReference type="InterPro" id="IPR011162">
    <property type="entry name" value="MHC_I/II-like_Ag-recog"/>
</dbReference>
<dbReference type="InterPro" id="IPR003006">
    <property type="entry name" value="Ig/MHC_CS"/>
</dbReference>
<reference evidence="8 9" key="1">
    <citation type="submission" date="2024-02" db="EMBL/GenBank/DDBJ databases">
        <title>Chromosome-level genome assembly of the Eurasian Minnow (Phoxinus phoxinus).</title>
        <authorList>
            <person name="Oriowo T.O."/>
            <person name="Martin S."/>
            <person name="Stange M."/>
            <person name="Chrysostomakis Y."/>
            <person name="Brown T."/>
            <person name="Winkler S."/>
            <person name="Kukowka S."/>
            <person name="Myers E.W."/>
            <person name="Bohne A."/>
        </authorList>
    </citation>
    <scope>NUCLEOTIDE SEQUENCE [LARGE SCALE GENOMIC DNA]</scope>
    <source>
        <strain evidence="8">ZFMK-TIS-60720</strain>
        <tissue evidence="8">Whole Organism</tissue>
    </source>
</reference>
<accession>A0AAN9CH01</accession>
<keyword evidence="6" id="KW-0732">Signal</keyword>
<keyword evidence="9" id="KW-1185">Reference proteome</keyword>
<dbReference type="SUPFAM" id="SSF48726">
    <property type="entry name" value="Immunoglobulin"/>
    <property type="match status" value="1"/>
</dbReference>
<evidence type="ECO:0000256" key="1">
    <source>
        <dbReference type="ARBA" id="ARBA00023180"/>
    </source>
</evidence>
<dbReference type="InterPro" id="IPR036179">
    <property type="entry name" value="Ig-like_dom_sf"/>
</dbReference>
<evidence type="ECO:0000256" key="2">
    <source>
        <dbReference type="ARBA" id="ARBA00023319"/>
    </source>
</evidence>
<dbReference type="SUPFAM" id="SSF54452">
    <property type="entry name" value="MHC antigen-recognition domain"/>
    <property type="match status" value="1"/>
</dbReference>
<dbReference type="PRINTS" id="PR01638">
    <property type="entry name" value="MHCCLASSI"/>
</dbReference>
<dbReference type="GO" id="GO:0006955">
    <property type="term" value="P:immune response"/>
    <property type="evidence" value="ECO:0007669"/>
    <property type="project" value="TreeGrafter"/>
</dbReference>
<proteinExistence type="inferred from homology"/>
<dbReference type="InterPro" id="IPR037055">
    <property type="entry name" value="MHC_I-like_Ag-recog_sf"/>
</dbReference>
<dbReference type="EMBL" id="JAYKXH010000018">
    <property type="protein sequence ID" value="KAK7136580.1"/>
    <property type="molecule type" value="Genomic_DNA"/>
</dbReference>
<keyword evidence="5" id="KW-0812">Transmembrane</keyword>
<evidence type="ECO:0000259" key="7">
    <source>
        <dbReference type="PROSITE" id="PS50835"/>
    </source>
</evidence>
<evidence type="ECO:0000256" key="5">
    <source>
        <dbReference type="SAM" id="Phobius"/>
    </source>
</evidence>
<dbReference type="Gene3D" id="3.30.500.10">
    <property type="entry name" value="MHC class I-like antigen recognition-like"/>
    <property type="match status" value="1"/>
</dbReference>
<evidence type="ECO:0000256" key="3">
    <source>
        <dbReference type="RuleBase" id="RU004439"/>
    </source>
</evidence>
<comment type="similarity">
    <text evidence="3">Belongs to the MHC class I family.</text>
</comment>
<feature type="transmembrane region" description="Helical" evidence="5">
    <location>
        <begin position="309"/>
        <end position="330"/>
    </location>
</feature>
<sequence>MKFIILFFYIPLVYSELHTFITTYTGIHEQTTTGIPEFSAVTTLDDQQIDYYDSNTTEMIPKQDWIRNYTSTELWKEDIEIRKYVQQMYRNIIPVLMQRFNQTHGVHTYQRMYGCEWDDETEDSHGFDQYAYDGEDFISLDLKENRYIASVQQALLTAMKWNNDRTRLTIQKQYFQYDCVYWLKKFLNFSKDTFKKAVPEVSLLQKEDSDYHTCHVTGFLFRNTSILWRKNGEALSDSSNLTSGDTLPNEDGTFQRRLTLYVLPGERREDEYSCVVEHKSLTETIQKNRTVNKSKRNSKKPESASDTSYIIYLVPIIIILVTGLLIGLYVRWKHRMKLKAYSKKTFTYFKSKPSQEPAPSQDSQESLLSTPSNECPSPPVDTDSLVSGSSLFPHSDAENLFPELPLHSSSLVDRSSQLHPTTTESFYTVQETSKDL</sequence>
<organism evidence="8 9">
    <name type="scientific">Phoxinus phoxinus</name>
    <name type="common">Eurasian minnow</name>
    <dbReference type="NCBI Taxonomy" id="58324"/>
    <lineage>
        <taxon>Eukaryota</taxon>
        <taxon>Metazoa</taxon>
        <taxon>Chordata</taxon>
        <taxon>Craniata</taxon>
        <taxon>Vertebrata</taxon>
        <taxon>Euteleostomi</taxon>
        <taxon>Actinopterygii</taxon>
        <taxon>Neopterygii</taxon>
        <taxon>Teleostei</taxon>
        <taxon>Ostariophysi</taxon>
        <taxon>Cypriniformes</taxon>
        <taxon>Leuciscidae</taxon>
        <taxon>Phoxininae</taxon>
        <taxon>Phoxinus</taxon>
    </lineage>
</organism>
<feature type="region of interest" description="Disordered" evidence="4">
    <location>
        <begin position="351"/>
        <end position="391"/>
    </location>
</feature>
<feature type="signal peptide" evidence="6">
    <location>
        <begin position="1"/>
        <end position="15"/>
    </location>
</feature>
<evidence type="ECO:0000256" key="4">
    <source>
        <dbReference type="SAM" id="MobiDB-lite"/>
    </source>
</evidence>
<dbReference type="PANTHER" id="PTHR16675">
    <property type="entry name" value="MHC CLASS I-RELATED"/>
    <property type="match status" value="1"/>
</dbReference>
<dbReference type="Pfam" id="PF00129">
    <property type="entry name" value="MHC_I"/>
    <property type="match status" value="1"/>
</dbReference>
<feature type="compositionally biased region" description="Polar residues" evidence="4">
    <location>
        <begin position="352"/>
        <end position="375"/>
    </location>
</feature>